<evidence type="ECO:0000313" key="1">
    <source>
        <dbReference type="Proteomes" id="UP000887574"/>
    </source>
</evidence>
<name>A0A915DZ94_9BILA</name>
<accession>A0A915DZ94</accession>
<dbReference type="WBParaSite" id="jg24762">
    <property type="protein sequence ID" value="jg24762"/>
    <property type="gene ID" value="jg24762"/>
</dbReference>
<proteinExistence type="predicted"/>
<dbReference type="Proteomes" id="UP000887574">
    <property type="component" value="Unplaced"/>
</dbReference>
<sequence>MASNNPMCANFGEESIETKWQKLAGAFKNLHELSEELLSQNVQLVQRVRESGYACSLAMIKREDWTLKINELNAALSTLNQIAETIVKQNTFLLERLNSKPDSYLPVDGYGSTALAPGEEDDANEGQQNSNKWQMLKRLFSDITAFAESLSSQNAYLTDRLKEIDHEQLGNPVQLVIRYQGGDEVRDNAHKCYQIREAFEEAIINLETLAMQNTVLMQLWKFDGSHANTFDAGQHN</sequence>
<reference evidence="2" key="1">
    <citation type="submission" date="2022-11" db="UniProtKB">
        <authorList>
            <consortium name="WormBaseParasite"/>
        </authorList>
    </citation>
    <scope>IDENTIFICATION</scope>
</reference>
<protein>
    <submittedName>
        <fullName evidence="2">Uncharacterized protein</fullName>
    </submittedName>
</protein>
<keyword evidence="1" id="KW-1185">Reference proteome</keyword>
<organism evidence="1 2">
    <name type="scientific">Ditylenchus dipsaci</name>
    <dbReference type="NCBI Taxonomy" id="166011"/>
    <lineage>
        <taxon>Eukaryota</taxon>
        <taxon>Metazoa</taxon>
        <taxon>Ecdysozoa</taxon>
        <taxon>Nematoda</taxon>
        <taxon>Chromadorea</taxon>
        <taxon>Rhabditida</taxon>
        <taxon>Tylenchina</taxon>
        <taxon>Tylenchomorpha</taxon>
        <taxon>Sphaerularioidea</taxon>
        <taxon>Anguinidae</taxon>
        <taxon>Anguininae</taxon>
        <taxon>Ditylenchus</taxon>
    </lineage>
</organism>
<evidence type="ECO:0000313" key="2">
    <source>
        <dbReference type="WBParaSite" id="jg24762"/>
    </source>
</evidence>
<dbReference type="AlphaFoldDB" id="A0A915DZ94"/>